<dbReference type="AlphaFoldDB" id="Q97UE0"/>
<organism evidence="1 2">
    <name type="scientific">Saccharolobus solfataricus (strain ATCC 35092 / DSM 1617 / JCM 11322 / P2)</name>
    <name type="common">Sulfolobus solfataricus</name>
    <dbReference type="NCBI Taxonomy" id="273057"/>
    <lineage>
        <taxon>Archaea</taxon>
        <taxon>Thermoproteota</taxon>
        <taxon>Thermoprotei</taxon>
        <taxon>Sulfolobales</taxon>
        <taxon>Sulfolobaceae</taxon>
        <taxon>Saccharolobus</taxon>
    </lineage>
</organism>
<dbReference type="EnsemblBacteria" id="AAK43181">
    <property type="protein sequence ID" value="AAK43181"/>
    <property type="gene ID" value="SSO11917"/>
</dbReference>
<dbReference type="KEGG" id="sso:SSO11917"/>
<dbReference type="HOGENOM" id="CLU_191160_0_0_2"/>
<dbReference type="InParanoid" id="Q97UE0"/>
<protein>
    <submittedName>
        <fullName evidence="1">Partial ORF in transposon ISC1212</fullName>
    </submittedName>
</protein>
<evidence type="ECO:0000313" key="1">
    <source>
        <dbReference type="EMBL" id="AAK43181.1"/>
    </source>
</evidence>
<name>Q97UE0_SACS2</name>
<evidence type="ECO:0000313" key="2">
    <source>
        <dbReference type="Proteomes" id="UP000001974"/>
    </source>
</evidence>
<proteinExistence type="predicted"/>
<dbReference type="eggNOG" id="arCOG06508">
    <property type="taxonomic scope" value="Archaea"/>
</dbReference>
<dbReference type="STRING" id="273057.SSO11917"/>
<reference evidence="2" key="1">
    <citation type="journal article" date="2001" name="Proc. Natl. Acad. Sci. U.S.A.">
        <title>The complete genome of the crenarchaeon Sulfolobus solfataricus P2.</title>
        <authorList>
            <person name="She Q."/>
            <person name="Singh R.K."/>
            <person name="Confalonieri F."/>
            <person name="Zivanovic Y."/>
            <person name="Allard G."/>
            <person name="Awayez M.J."/>
            <person name="Chan-Weiher C.C.-Y."/>
            <person name="Clausen I.G."/>
            <person name="Curtis B.A."/>
            <person name="De Moors A."/>
            <person name="Erauso G."/>
            <person name="Fletcher C."/>
            <person name="Gordon P.M.K."/>
            <person name="Heikamp-de Jong I."/>
            <person name="Jeffries A.C."/>
            <person name="Kozera C.J."/>
            <person name="Medina N."/>
            <person name="Peng X."/>
            <person name="Thi-Ngoc H.P."/>
            <person name="Redder P."/>
            <person name="Schenk M.E."/>
            <person name="Theriault C."/>
            <person name="Tolstrup N."/>
            <person name="Charlebois R.L."/>
            <person name="Doolittle W.F."/>
            <person name="Duguet M."/>
            <person name="Gaasterland T."/>
            <person name="Garrett R.A."/>
            <person name="Ragan M.A."/>
            <person name="Sensen C.W."/>
            <person name="Van der Oost J."/>
        </authorList>
    </citation>
    <scope>NUCLEOTIDE SEQUENCE [LARGE SCALE GENOMIC DNA]</scope>
    <source>
        <strain evidence="2">ATCC 35092 / DSM 1617 / JCM 11322 / P2</strain>
    </source>
</reference>
<dbReference type="PIR" id="F90490">
    <property type="entry name" value="F90490"/>
</dbReference>
<dbReference type="PaxDb" id="273057-SSO11917"/>
<dbReference type="Proteomes" id="UP000001974">
    <property type="component" value="Chromosome"/>
</dbReference>
<sequence>MGKFHQRIQYPTRGCRKPLLMRRQCDVLYRITLMNELNEALDKVINKYKEKGFELKVGRGKNDKFEDYHIMNFFREGKKTLQTDLE</sequence>
<keyword evidence="2" id="KW-1185">Reference proteome</keyword>
<gene>
    <name evidence="1" type="ordered locus">SSO11917</name>
</gene>
<dbReference type="EMBL" id="AE006641">
    <property type="protein sequence ID" value="AAK43181.1"/>
    <property type="molecule type" value="Genomic_DNA"/>
</dbReference>
<dbReference type="PATRIC" id="fig|273057.12.peg.3183"/>
<accession>Q97UE0</accession>